<name>A0A6G5QLD7_CAMRE</name>
<dbReference type="NCBIfam" id="TIGR02532">
    <property type="entry name" value="IV_pilin_GFxxxE"/>
    <property type="match status" value="1"/>
</dbReference>
<dbReference type="RefSeq" id="WP_039888727.1">
    <property type="nucleotide sequence ID" value="NZ_CAUTXX010000081.1"/>
</dbReference>
<gene>
    <name evidence="1" type="ORF">CRECT_0801</name>
</gene>
<dbReference type="KEGG" id="crx:CRECT_0801"/>
<evidence type="ECO:0000313" key="2">
    <source>
        <dbReference type="Proteomes" id="UP000502377"/>
    </source>
</evidence>
<dbReference type="Proteomes" id="UP000502377">
    <property type="component" value="Chromosome"/>
</dbReference>
<dbReference type="AlphaFoldDB" id="A0A6G5QLD7"/>
<dbReference type="InterPro" id="IPR012902">
    <property type="entry name" value="N_methyl_site"/>
</dbReference>
<organism evidence="1 2">
    <name type="scientific">Campylobacter rectus</name>
    <name type="common">Wolinella recta</name>
    <dbReference type="NCBI Taxonomy" id="203"/>
    <lineage>
        <taxon>Bacteria</taxon>
        <taxon>Pseudomonadati</taxon>
        <taxon>Campylobacterota</taxon>
        <taxon>Epsilonproteobacteria</taxon>
        <taxon>Campylobacterales</taxon>
        <taxon>Campylobacteraceae</taxon>
        <taxon>Campylobacter</taxon>
    </lineage>
</organism>
<dbReference type="SUPFAM" id="SSF54523">
    <property type="entry name" value="Pili subunits"/>
    <property type="match status" value="1"/>
</dbReference>
<dbReference type="EMBL" id="CP012543">
    <property type="protein sequence ID" value="QCD46480.1"/>
    <property type="molecule type" value="Genomic_DNA"/>
</dbReference>
<accession>A0A6G5QLD7</accession>
<dbReference type="InterPro" id="IPR045584">
    <property type="entry name" value="Pilin-like"/>
</dbReference>
<sequence>MKRAFTMIELVFVIVVLGILASIAVPRLFATRDDAVVARARADIASIKSSIINRHNTDMLSGTFAYPNLDSSPTSEKLFDNVLQGGIKPKGADDKTGWSRSGNEYTFTVAGQSVKFTYSSTNGSFTCPRNDSLCRALTE</sequence>
<proteinExistence type="predicted"/>
<protein>
    <submittedName>
        <fullName evidence="1">Putative type II secretion system protein</fullName>
    </submittedName>
</protein>
<dbReference type="Pfam" id="PF07963">
    <property type="entry name" value="N_methyl"/>
    <property type="match status" value="1"/>
</dbReference>
<dbReference type="Gene3D" id="3.30.700.10">
    <property type="entry name" value="Glycoprotein, Type 4 Pilin"/>
    <property type="match status" value="1"/>
</dbReference>
<evidence type="ECO:0000313" key="1">
    <source>
        <dbReference type="EMBL" id="QCD46480.1"/>
    </source>
</evidence>
<reference evidence="1 2" key="1">
    <citation type="submission" date="2016-07" db="EMBL/GenBank/DDBJ databases">
        <title>Comparative genomics of the Campylobacter concisus group.</title>
        <authorList>
            <person name="Miller W.G."/>
            <person name="Yee E."/>
            <person name="Chapman M.H."/>
            <person name="Huynh S."/>
            <person name="Bono J.L."/>
            <person name="On S.L.W."/>
            <person name="StLeger J."/>
            <person name="Foster G."/>
            <person name="Parker C.T."/>
        </authorList>
    </citation>
    <scope>NUCLEOTIDE SEQUENCE [LARGE SCALE GENOMIC DNA]</scope>
    <source>
        <strain evidence="1 2">ATCC 33238</strain>
    </source>
</reference>